<evidence type="ECO:0000256" key="2">
    <source>
        <dbReference type="SAM" id="Phobius"/>
    </source>
</evidence>
<dbReference type="EnsemblMetazoa" id="CapteT209393">
    <property type="protein sequence ID" value="CapteP209393"/>
    <property type="gene ID" value="CapteG209393"/>
</dbReference>
<keyword evidence="2" id="KW-0812">Transmembrane</keyword>
<evidence type="ECO:0000313" key="5">
    <source>
        <dbReference type="Proteomes" id="UP000014760"/>
    </source>
</evidence>
<organism evidence="3">
    <name type="scientific">Capitella teleta</name>
    <name type="common">Polychaete worm</name>
    <dbReference type="NCBI Taxonomy" id="283909"/>
    <lineage>
        <taxon>Eukaryota</taxon>
        <taxon>Metazoa</taxon>
        <taxon>Spiralia</taxon>
        <taxon>Lophotrochozoa</taxon>
        <taxon>Annelida</taxon>
        <taxon>Polychaeta</taxon>
        <taxon>Sedentaria</taxon>
        <taxon>Scolecida</taxon>
        <taxon>Capitellidae</taxon>
        <taxon>Capitella</taxon>
    </lineage>
</organism>
<proteinExistence type="predicted"/>
<reference evidence="5" key="1">
    <citation type="submission" date="2012-12" db="EMBL/GenBank/DDBJ databases">
        <authorList>
            <person name="Hellsten U."/>
            <person name="Grimwood J."/>
            <person name="Chapman J.A."/>
            <person name="Shapiro H."/>
            <person name="Aerts A."/>
            <person name="Otillar R.P."/>
            <person name="Terry A.Y."/>
            <person name="Boore J.L."/>
            <person name="Simakov O."/>
            <person name="Marletaz F."/>
            <person name="Cho S.-J."/>
            <person name="Edsinger-Gonzales E."/>
            <person name="Havlak P."/>
            <person name="Kuo D.-H."/>
            <person name="Larsson T."/>
            <person name="Lv J."/>
            <person name="Arendt D."/>
            <person name="Savage R."/>
            <person name="Osoegawa K."/>
            <person name="de Jong P."/>
            <person name="Lindberg D.R."/>
            <person name="Seaver E.C."/>
            <person name="Weisblat D.A."/>
            <person name="Putnam N.H."/>
            <person name="Grigoriev I.V."/>
            <person name="Rokhsar D.S."/>
        </authorList>
    </citation>
    <scope>NUCLEOTIDE SEQUENCE</scope>
    <source>
        <strain evidence="5">I ESC-2004</strain>
    </source>
</reference>
<dbReference type="AlphaFoldDB" id="R7V423"/>
<reference evidence="4" key="3">
    <citation type="submission" date="2015-06" db="UniProtKB">
        <authorList>
            <consortium name="EnsemblMetazoa"/>
        </authorList>
    </citation>
    <scope>IDENTIFICATION</scope>
</reference>
<gene>
    <name evidence="3" type="ORF">CAPTEDRAFT_209393</name>
</gene>
<feature type="compositionally biased region" description="Pro residues" evidence="1">
    <location>
        <begin position="116"/>
        <end position="135"/>
    </location>
</feature>
<accession>R7V423</accession>
<keyword evidence="2" id="KW-0472">Membrane</keyword>
<keyword evidence="5" id="KW-1185">Reference proteome</keyword>
<dbReference type="Proteomes" id="UP000014760">
    <property type="component" value="Unassembled WGS sequence"/>
</dbReference>
<name>R7V423_CAPTE</name>
<dbReference type="EMBL" id="AMQN01005847">
    <property type="status" value="NOT_ANNOTATED_CDS"/>
    <property type="molecule type" value="Genomic_DNA"/>
</dbReference>
<keyword evidence="2" id="KW-1133">Transmembrane helix</keyword>
<reference evidence="3 5" key="2">
    <citation type="journal article" date="2013" name="Nature">
        <title>Insights into bilaterian evolution from three spiralian genomes.</title>
        <authorList>
            <person name="Simakov O."/>
            <person name="Marletaz F."/>
            <person name="Cho S.J."/>
            <person name="Edsinger-Gonzales E."/>
            <person name="Havlak P."/>
            <person name="Hellsten U."/>
            <person name="Kuo D.H."/>
            <person name="Larsson T."/>
            <person name="Lv J."/>
            <person name="Arendt D."/>
            <person name="Savage R."/>
            <person name="Osoegawa K."/>
            <person name="de Jong P."/>
            <person name="Grimwood J."/>
            <person name="Chapman J.A."/>
            <person name="Shapiro H."/>
            <person name="Aerts A."/>
            <person name="Otillar R.P."/>
            <person name="Terry A.Y."/>
            <person name="Boore J.L."/>
            <person name="Grigoriev I.V."/>
            <person name="Lindberg D.R."/>
            <person name="Seaver E.C."/>
            <person name="Weisblat D.A."/>
            <person name="Putnam N.H."/>
            <person name="Rokhsar D.S."/>
        </authorList>
    </citation>
    <scope>NUCLEOTIDE SEQUENCE</scope>
    <source>
        <strain evidence="3 5">I ESC-2004</strain>
    </source>
</reference>
<dbReference type="HOGENOM" id="CLU_875058_0_0_1"/>
<evidence type="ECO:0000256" key="1">
    <source>
        <dbReference type="SAM" id="MobiDB-lite"/>
    </source>
</evidence>
<feature type="transmembrane region" description="Helical" evidence="2">
    <location>
        <begin position="6"/>
        <end position="27"/>
    </location>
</feature>
<feature type="region of interest" description="Disordered" evidence="1">
    <location>
        <begin position="116"/>
        <end position="137"/>
    </location>
</feature>
<protein>
    <submittedName>
        <fullName evidence="3 4">Uncharacterized protein</fullName>
    </submittedName>
</protein>
<evidence type="ECO:0000313" key="3">
    <source>
        <dbReference type="EMBL" id="ELU11106.1"/>
    </source>
</evidence>
<sequence length="318" mass="34364">MTLLPIGIAAIVVGVIAGLILIGLLCFMCCCRGANFNCCSFHGITTTKTKKKKKRKVIVVRRRNSTRSQPPTQRVAVRQPRPMVYTLPYIRPQRWISPGNQGLAHLNRRILAIQPAPEPAPAPEPPKPTPKPAPVPDVCRCELPTASLQKGASLQFVSSEGGHGGSSVLSRGDTCNHRQMQALPMPPPEPSPPAIFHQINHEEYHHTQQAPPPPPNMPIAFVNMSPNYQISQLDGGSMGGGTMMGGGMSGATFEINGVQPGNTMQGYHSATYSHIPCDLPQTQSVIMEPYMVDNPTANGGAVYIQENGDSNSCYHQYS</sequence>
<evidence type="ECO:0000313" key="4">
    <source>
        <dbReference type="EnsemblMetazoa" id="CapteP209393"/>
    </source>
</evidence>
<dbReference type="EMBL" id="KB296957">
    <property type="protein sequence ID" value="ELU11106.1"/>
    <property type="molecule type" value="Genomic_DNA"/>
</dbReference>